<dbReference type="InterPro" id="IPR035979">
    <property type="entry name" value="RBD_domain_sf"/>
</dbReference>
<protein>
    <recommendedName>
        <fullName evidence="3">RRM domain-containing protein</fullName>
    </recommendedName>
</protein>
<dbReference type="PROSITE" id="PS50102">
    <property type="entry name" value="RRM"/>
    <property type="match status" value="1"/>
</dbReference>
<dbReference type="InterPro" id="IPR000504">
    <property type="entry name" value="RRM_dom"/>
</dbReference>
<gene>
    <name evidence="4" type="ORF">SRAS04492_LOCUS2560</name>
</gene>
<evidence type="ECO:0000259" key="3">
    <source>
        <dbReference type="PROSITE" id="PS50102"/>
    </source>
</evidence>
<dbReference type="AlphaFoldDB" id="A0A7S3FTI5"/>
<name>A0A7S3FTI5_9SPIT</name>
<evidence type="ECO:0000256" key="1">
    <source>
        <dbReference type="ARBA" id="ARBA00022884"/>
    </source>
</evidence>
<dbReference type="GO" id="GO:0003723">
    <property type="term" value="F:RNA binding"/>
    <property type="evidence" value="ECO:0007669"/>
    <property type="project" value="UniProtKB-UniRule"/>
</dbReference>
<organism evidence="4">
    <name type="scientific">Strombidium rassoulzadegani</name>
    <dbReference type="NCBI Taxonomy" id="1082188"/>
    <lineage>
        <taxon>Eukaryota</taxon>
        <taxon>Sar</taxon>
        <taxon>Alveolata</taxon>
        <taxon>Ciliophora</taxon>
        <taxon>Intramacronucleata</taxon>
        <taxon>Spirotrichea</taxon>
        <taxon>Oligotrichia</taxon>
        <taxon>Strombidiidae</taxon>
        <taxon>Strombidium</taxon>
    </lineage>
</organism>
<sequence length="240" mass="27207">MKKFAARLVAQQTARPVAFAQVRLMSSVMKKPTMFASVFAQSSVRSFSDEPNTRRAYRPPMNRVPEPTKVVFRSPEPITEEAVQALVTPIADISFINSLPSRTRDDGYVTPNLVFVTLETEDITDELLEKLGEDLEIEGASVKLNRAMRMERITAETSKSVFVGNMDNFATEQDLEDFFGRVGEIDRVYIPRNPETGRPKGFCFVYFKDVETADRAINQFDSSEMMGRVLAVRKNVPRYD</sequence>
<dbReference type="CDD" id="cd00590">
    <property type="entry name" value="RRM_SF"/>
    <property type="match status" value="1"/>
</dbReference>
<dbReference type="Gene3D" id="3.30.70.330">
    <property type="match status" value="1"/>
</dbReference>
<proteinExistence type="predicted"/>
<feature type="domain" description="RRM" evidence="3">
    <location>
        <begin position="159"/>
        <end position="237"/>
    </location>
</feature>
<dbReference type="SMART" id="SM00360">
    <property type="entry name" value="RRM"/>
    <property type="match status" value="1"/>
</dbReference>
<dbReference type="PANTHER" id="PTHR48027">
    <property type="entry name" value="HETEROGENEOUS NUCLEAR RIBONUCLEOPROTEIN 87F-RELATED"/>
    <property type="match status" value="1"/>
</dbReference>
<reference evidence="4" key="1">
    <citation type="submission" date="2021-01" db="EMBL/GenBank/DDBJ databases">
        <authorList>
            <person name="Corre E."/>
            <person name="Pelletier E."/>
            <person name="Niang G."/>
            <person name="Scheremetjew M."/>
            <person name="Finn R."/>
            <person name="Kale V."/>
            <person name="Holt S."/>
            <person name="Cochrane G."/>
            <person name="Meng A."/>
            <person name="Brown T."/>
            <person name="Cohen L."/>
        </authorList>
    </citation>
    <scope>NUCLEOTIDE SEQUENCE</scope>
    <source>
        <strain evidence="4">Ras09</strain>
    </source>
</reference>
<dbReference type="Pfam" id="PF00076">
    <property type="entry name" value="RRM_1"/>
    <property type="match status" value="1"/>
</dbReference>
<accession>A0A7S3FTI5</accession>
<dbReference type="InterPro" id="IPR012677">
    <property type="entry name" value="Nucleotide-bd_a/b_plait_sf"/>
</dbReference>
<dbReference type="EMBL" id="HBIA01004845">
    <property type="protein sequence ID" value="CAE0230766.1"/>
    <property type="molecule type" value="Transcribed_RNA"/>
</dbReference>
<keyword evidence="1 2" id="KW-0694">RNA-binding</keyword>
<dbReference type="InterPro" id="IPR052462">
    <property type="entry name" value="SLIRP/GR-RBP-like"/>
</dbReference>
<dbReference type="SUPFAM" id="SSF54928">
    <property type="entry name" value="RNA-binding domain, RBD"/>
    <property type="match status" value="1"/>
</dbReference>
<evidence type="ECO:0000313" key="4">
    <source>
        <dbReference type="EMBL" id="CAE0230766.1"/>
    </source>
</evidence>
<evidence type="ECO:0000256" key="2">
    <source>
        <dbReference type="PROSITE-ProRule" id="PRU00176"/>
    </source>
</evidence>